<dbReference type="AlphaFoldDB" id="A0A426QGU1"/>
<evidence type="ECO:0000256" key="9">
    <source>
        <dbReference type="ARBA" id="ARBA00033999"/>
    </source>
</evidence>
<feature type="region of interest" description="Disordered" evidence="15">
    <location>
        <begin position="230"/>
        <end position="250"/>
    </location>
</feature>
<dbReference type="PROSITE" id="PS00394">
    <property type="entry name" value="DNA_PHOTOLYASES_1_1"/>
    <property type="match status" value="1"/>
</dbReference>
<reference evidence="17 18" key="1">
    <citation type="journal article" date="2010" name="Int. J. Syst. Evol. Microbiol.">
        <title>Thiohalobacter thiocyanaticus gen. nov., sp. nov., a moderately halophilic, sulfur-oxidizing gammaproteobacterium from hypersaline lakes, that utilizes thiocyanate.</title>
        <authorList>
            <person name="Sorokin D.Y."/>
            <person name="Kovaleva O.L."/>
            <person name="Tourova T.P."/>
            <person name="Muyzer G."/>
        </authorList>
    </citation>
    <scope>NUCLEOTIDE SEQUENCE [LARGE SCALE GENOMIC DNA]</scope>
    <source>
        <strain evidence="17 18">Hrh1</strain>
    </source>
</reference>
<dbReference type="InterPro" id="IPR002081">
    <property type="entry name" value="Cryptochrome/DNA_photolyase_1"/>
</dbReference>
<sequence>MPASPSTDTAILWFRQDLRLTDNPALQAACRDAGKLLPVYILETDPDPWTPGAASRWWLHHSLAALDAALRERGSRLHLLQGRADECLETLAATSGATAVYWNRRFEPAALTRDRDIEAGLKQRGITCHSSNAALLVEPWDHFNQQGKPYRVFTPFWRSLQPRLEAIVPQRRPSALPGVPRGNGHGLSLEELGLLPEYDWDAGLRNEWQPGEAGAGKRLRSLLETRLIQYPEARDRPDDEGTSRLSPHLHFGELGPRQVLAQLMQHRAGHRSAGLVRAGEQFLRQLAWREFAHHLLYHFPETTDKPLDRRFEHFPWSNAPETLRAWQRGRTGIPLVDAGMRELWHTGWMHNRVRMVAASYLSKNLGIHWREGARWFWDTLVDADLANNTLGWQWTAGCGADAAPFFRIFNPVTQAQKFDPHGRYLRRWLPELARLPDKWLARPWEAPTEVLAEADIRLGDNYPAPVVDLKASRARALGGWDEIKGISR</sequence>
<comment type="caution">
    <text evidence="17">The sequence shown here is derived from an EMBL/GenBank/DDBJ whole genome shotgun (WGS) entry which is preliminary data.</text>
</comment>
<dbReference type="SUPFAM" id="SSF52425">
    <property type="entry name" value="Cryptochrome/photolyase, N-terminal domain"/>
    <property type="match status" value="1"/>
</dbReference>
<dbReference type="SUPFAM" id="SSF48173">
    <property type="entry name" value="Cryptochrome/photolyase FAD-binding domain"/>
    <property type="match status" value="1"/>
</dbReference>
<evidence type="ECO:0000256" key="12">
    <source>
        <dbReference type="PIRSR" id="PIRSR602081-1"/>
    </source>
</evidence>
<dbReference type="RefSeq" id="WP_125180188.1">
    <property type="nucleotide sequence ID" value="NZ_QZMU01000001.1"/>
</dbReference>
<dbReference type="InterPro" id="IPR006050">
    <property type="entry name" value="DNA_photolyase_N"/>
</dbReference>
<dbReference type="GO" id="GO:0003904">
    <property type="term" value="F:deoxyribodipyrimidine photo-lyase activity"/>
    <property type="evidence" value="ECO:0007669"/>
    <property type="project" value="UniProtKB-EC"/>
</dbReference>
<dbReference type="Gene3D" id="1.10.579.10">
    <property type="entry name" value="DNA Cyclobutane Dipyrimidine Photolyase, subunit A, domain 3"/>
    <property type="match status" value="1"/>
</dbReference>
<dbReference type="PRINTS" id="PR00147">
    <property type="entry name" value="DNAPHOTLYASE"/>
</dbReference>
<dbReference type="PANTHER" id="PTHR11455:SF9">
    <property type="entry name" value="CRYPTOCHROME CIRCADIAN CLOCK 5 ISOFORM X1"/>
    <property type="match status" value="1"/>
</dbReference>
<keyword evidence="7 14" id="KW-0157">Chromophore</keyword>
<feature type="site" description="Electron transfer via tryptophanyl radical" evidence="13">
    <location>
        <position position="316"/>
    </location>
</feature>
<dbReference type="EMBL" id="QZMU01000001">
    <property type="protein sequence ID" value="RRQ20975.1"/>
    <property type="molecule type" value="Genomic_DNA"/>
</dbReference>
<evidence type="ECO:0000256" key="7">
    <source>
        <dbReference type="ARBA" id="ARBA00022991"/>
    </source>
</evidence>
<feature type="binding site" evidence="12">
    <location>
        <position position="230"/>
    </location>
    <ligand>
        <name>FAD</name>
        <dbReference type="ChEBI" id="CHEBI:57692"/>
    </ligand>
</feature>
<dbReference type="GO" id="GO:0071949">
    <property type="term" value="F:FAD binding"/>
    <property type="evidence" value="ECO:0007669"/>
    <property type="project" value="TreeGrafter"/>
</dbReference>
<dbReference type="FunFam" id="1.10.579.10:FF:000003">
    <property type="entry name" value="Deoxyribodipyrimidine photo-lyase"/>
    <property type="match status" value="1"/>
</dbReference>
<gene>
    <name evidence="17" type="ORF">D6C00_02640</name>
</gene>
<accession>A0A426QGU1</accession>
<comment type="cofactor">
    <cofactor evidence="1">
        <name>(6R)-5,10-methylene-5,6,7,8-tetrahydrofolate</name>
        <dbReference type="ChEBI" id="CHEBI:15636"/>
    </cofactor>
</comment>
<comment type="similarity">
    <text evidence="2">Belongs to the DNA photolyase class-1 family.</text>
</comment>
<dbReference type="Pfam" id="PF00875">
    <property type="entry name" value="DNA_photolyase"/>
    <property type="match status" value="1"/>
</dbReference>
<protein>
    <recommendedName>
        <fullName evidence="4">Deoxyribodipyrimidine photo-lyase</fullName>
        <ecNumber evidence="3">4.1.99.3</ecNumber>
    </recommendedName>
    <alternativeName>
        <fullName evidence="8">DNA photolyase</fullName>
    </alternativeName>
    <alternativeName>
        <fullName evidence="11">Photoreactivating enzyme</fullName>
    </alternativeName>
</protein>
<evidence type="ECO:0000259" key="16">
    <source>
        <dbReference type="PROSITE" id="PS51645"/>
    </source>
</evidence>
<dbReference type="GO" id="GO:0000719">
    <property type="term" value="P:photoreactive repair"/>
    <property type="evidence" value="ECO:0007669"/>
    <property type="project" value="UniProtKB-ARBA"/>
</dbReference>
<dbReference type="EC" id="4.1.99.3" evidence="3"/>
<dbReference type="InterPro" id="IPR036155">
    <property type="entry name" value="Crypto/Photolyase_N_sf"/>
</dbReference>
<comment type="cofactor">
    <cofactor evidence="12">
        <name>FAD</name>
        <dbReference type="ChEBI" id="CHEBI:57692"/>
    </cofactor>
    <text evidence="12">Binds 1 FAD per subunit.</text>
</comment>
<feature type="binding site" evidence="12">
    <location>
        <begin position="242"/>
        <end position="246"/>
    </location>
    <ligand>
        <name>FAD</name>
        <dbReference type="ChEBI" id="CHEBI:57692"/>
    </ligand>
</feature>
<dbReference type="OrthoDB" id="9772484at2"/>
<dbReference type="PANTHER" id="PTHR11455">
    <property type="entry name" value="CRYPTOCHROME"/>
    <property type="match status" value="1"/>
</dbReference>
<dbReference type="InterPro" id="IPR005101">
    <property type="entry name" value="Cryptochr/Photolyase_FAD-bd"/>
</dbReference>
<feature type="site" description="Electron transfer via tryptophanyl radical" evidence="13">
    <location>
        <position position="392"/>
    </location>
</feature>
<comment type="function">
    <text evidence="10">Involved in repair of UV radiation-induced DNA damage. Catalyzes the light-dependent monomerization (300-600 nm) of cyclobutyl pyrimidine dimers (in cis-syn configuration), which are formed between adjacent bases on the same DNA strand upon exposure to ultraviolet radiation.</text>
</comment>
<evidence type="ECO:0000256" key="10">
    <source>
        <dbReference type="ARBA" id="ARBA00059220"/>
    </source>
</evidence>
<evidence type="ECO:0000256" key="2">
    <source>
        <dbReference type="ARBA" id="ARBA00005862"/>
    </source>
</evidence>
<dbReference type="GO" id="GO:0003677">
    <property type="term" value="F:DNA binding"/>
    <property type="evidence" value="ECO:0007669"/>
    <property type="project" value="TreeGrafter"/>
</dbReference>
<evidence type="ECO:0000313" key="18">
    <source>
        <dbReference type="Proteomes" id="UP000287798"/>
    </source>
</evidence>
<dbReference type="Pfam" id="PF03441">
    <property type="entry name" value="FAD_binding_7"/>
    <property type="match status" value="1"/>
</dbReference>
<keyword evidence="18" id="KW-1185">Reference proteome</keyword>
<comment type="similarity">
    <text evidence="14">Belongs to the DNA photolyase family.</text>
</comment>
<keyword evidence="5 12" id="KW-0285">Flavoprotein</keyword>
<dbReference type="PROSITE" id="PS51645">
    <property type="entry name" value="PHR_CRY_ALPHA_BETA"/>
    <property type="match status" value="1"/>
</dbReference>
<evidence type="ECO:0000256" key="4">
    <source>
        <dbReference type="ARBA" id="ARBA00014046"/>
    </source>
</evidence>
<evidence type="ECO:0000256" key="15">
    <source>
        <dbReference type="SAM" id="MobiDB-lite"/>
    </source>
</evidence>
<evidence type="ECO:0000256" key="6">
    <source>
        <dbReference type="ARBA" id="ARBA00022827"/>
    </source>
</evidence>
<keyword evidence="17" id="KW-0456">Lyase</keyword>
<feature type="binding site" evidence="12">
    <location>
        <position position="282"/>
    </location>
    <ligand>
        <name>FAD</name>
        <dbReference type="ChEBI" id="CHEBI:57692"/>
    </ligand>
</feature>
<name>A0A426QGU1_9GAMM</name>
<feature type="domain" description="Photolyase/cryptochrome alpha/beta" evidence="16">
    <location>
        <begin position="8"/>
        <end position="136"/>
    </location>
</feature>
<feature type="binding site" evidence="12">
    <location>
        <begin position="382"/>
        <end position="384"/>
    </location>
    <ligand>
        <name>FAD</name>
        <dbReference type="ChEBI" id="CHEBI:57692"/>
    </ligand>
</feature>
<organism evidence="17 18">
    <name type="scientific">Thiohalobacter thiocyanaticus</name>
    <dbReference type="NCBI Taxonomy" id="585455"/>
    <lineage>
        <taxon>Bacteria</taxon>
        <taxon>Pseudomonadati</taxon>
        <taxon>Pseudomonadota</taxon>
        <taxon>Gammaproteobacteria</taxon>
        <taxon>Thiohalobacterales</taxon>
        <taxon>Thiohalobacteraceae</taxon>
        <taxon>Thiohalobacter</taxon>
    </lineage>
</organism>
<feature type="site" description="Electron transfer via tryptophanyl radical" evidence="13">
    <location>
        <position position="369"/>
    </location>
</feature>
<dbReference type="GO" id="GO:0009416">
    <property type="term" value="P:response to light stimulus"/>
    <property type="evidence" value="ECO:0007669"/>
    <property type="project" value="TreeGrafter"/>
</dbReference>
<evidence type="ECO:0000256" key="5">
    <source>
        <dbReference type="ARBA" id="ARBA00022630"/>
    </source>
</evidence>
<comment type="catalytic activity">
    <reaction evidence="9">
        <text>cyclobutadipyrimidine (in DNA) = 2 pyrimidine residues (in DNA).</text>
        <dbReference type="EC" id="4.1.99.3"/>
    </reaction>
</comment>
<evidence type="ECO:0000256" key="14">
    <source>
        <dbReference type="RuleBase" id="RU004182"/>
    </source>
</evidence>
<dbReference type="InterPro" id="IPR014729">
    <property type="entry name" value="Rossmann-like_a/b/a_fold"/>
</dbReference>
<dbReference type="Gene3D" id="3.40.50.620">
    <property type="entry name" value="HUPs"/>
    <property type="match status" value="1"/>
</dbReference>
<evidence type="ECO:0000256" key="11">
    <source>
        <dbReference type="ARBA" id="ARBA00083107"/>
    </source>
</evidence>
<evidence type="ECO:0000256" key="1">
    <source>
        <dbReference type="ARBA" id="ARBA00001932"/>
    </source>
</evidence>
<dbReference type="InterPro" id="IPR018394">
    <property type="entry name" value="DNA_photolyase_1_CS_C"/>
</dbReference>
<evidence type="ECO:0000256" key="13">
    <source>
        <dbReference type="PIRSR" id="PIRSR602081-2"/>
    </source>
</evidence>
<feature type="compositionally biased region" description="Basic and acidic residues" evidence="15">
    <location>
        <begin position="232"/>
        <end position="242"/>
    </location>
</feature>
<evidence type="ECO:0000256" key="3">
    <source>
        <dbReference type="ARBA" id="ARBA00013149"/>
    </source>
</evidence>
<evidence type="ECO:0000256" key="8">
    <source>
        <dbReference type="ARBA" id="ARBA00031671"/>
    </source>
</evidence>
<dbReference type="InterPro" id="IPR036134">
    <property type="entry name" value="Crypto/Photolyase_FAD-like_sf"/>
</dbReference>
<keyword evidence="6 12" id="KW-0274">FAD</keyword>
<proteinExistence type="inferred from homology"/>
<evidence type="ECO:0000313" key="17">
    <source>
        <dbReference type="EMBL" id="RRQ20975.1"/>
    </source>
</evidence>
<dbReference type="Proteomes" id="UP000287798">
    <property type="component" value="Unassembled WGS sequence"/>
</dbReference>
<dbReference type="Gene3D" id="1.25.40.80">
    <property type="match status" value="1"/>
</dbReference>